<comment type="similarity">
    <text evidence="2">Belongs to the OXR1 family.</text>
</comment>
<dbReference type="Proteomes" id="UP000726737">
    <property type="component" value="Unassembled WGS sequence"/>
</dbReference>
<feature type="region of interest" description="Disordered" evidence="5">
    <location>
        <begin position="225"/>
        <end position="285"/>
    </location>
</feature>
<feature type="compositionally biased region" description="Low complexity" evidence="5">
    <location>
        <begin position="321"/>
        <end position="334"/>
    </location>
</feature>
<feature type="compositionally biased region" description="Pro residues" evidence="5">
    <location>
        <begin position="225"/>
        <end position="242"/>
    </location>
</feature>
<comment type="subcellular location">
    <subcellularLocation>
        <location evidence="1">Mitochondrion</location>
    </subcellularLocation>
</comment>
<feature type="compositionally biased region" description="Polar residues" evidence="5">
    <location>
        <begin position="9"/>
        <end position="18"/>
    </location>
</feature>
<dbReference type="OrthoDB" id="26679at2759"/>
<reference evidence="7" key="1">
    <citation type="journal article" date="2020" name="Fungal Divers.">
        <title>Resolving the Mortierellaceae phylogeny through synthesis of multi-gene phylogenetics and phylogenomics.</title>
        <authorList>
            <person name="Vandepol N."/>
            <person name="Liber J."/>
            <person name="Desiro A."/>
            <person name="Na H."/>
            <person name="Kennedy M."/>
            <person name="Barry K."/>
            <person name="Grigoriev I.V."/>
            <person name="Miller A.N."/>
            <person name="O'Donnell K."/>
            <person name="Stajich J.E."/>
            <person name="Bonito G."/>
        </authorList>
    </citation>
    <scope>NUCLEOTIDE SEQUENCE</scope>
    <source>
        <strain evidence="7">KOD948</strain>
    </source>
</reference>
<feature type="compositionally biased region" description="Polar residues" evidence="5">
    <location>
        <begin position="308"/>
        <end position="320"/>
    </location>
</feature>
<dbReference type="Pfam" id="PF07534">
    <property type="entry name" value="TLD"/>
    <property type="match status" value="2"/>
</dbReference>
<accession>A0A9P6U2U7</accession>
<feature type="domain" description="TLDc" evidence="6">
    <location>
        <begin position="131"/>
        <end position="486"/>
    </location>
</feature>
<dbReference type="GO" id="GO:0006979">
    <property type="term" value="P:response to oxidative stress"/>
    <property type="evidence" value="ECO:0007669"/>
    <property type="project" value="TreeGrafter"/>
</dbReference>
<dbReference type="GO" id="GO:0005634">
    <property type="term" value="C:nucleus"/>
    <property type="evidence" value="ECO:0007669"/>
    <property type="project" value="TreeGrafter"/>
</dbReference>
<evidence type="ECO:0000313" key="8">
    <source>
        <dbReference type="Proteomes" id="UP000726737"/>
    </source>
</evidence>
<comment type="caution">
    <text evidence="7">The sequence shown here is derived from an EMBL/GenBank/DDBJ whole genome shotgun (WGS) entry which is preliminary data.</text>
</comment>
<feature type="compositionally biased region" description="Polar residues" evidence="5">
    <location>
        <begin position="271"/>
        <end position="280"/>
    </location>
</feature>
<dbReference type="PANTHER" id="PTHR23354:SF62">
    <property type="entry name" value="MUSTARD, ISOFORM V"/>
    <property type="match status" value="1"/>
</dbReference>
<proteinExistence type="inferred from homology"/>
<dbReference type="SMART" id="SM00584">
    <property type="entry name" value="TLDc"/>
    <property type="match status" value="1"/>
</dbReference>
<feature type="compositionally biased region" description="Polar residues" evidence="5">
    <location>
        <begin position="66"/>
        <end position="76"/>
    </location>
</feature>
<keyword evidence="3" id="KW-0496">Mitochondrion</keyword>
<feature type="compositionally biased region" description="Low complexity" evidence="5">
    <location>
        <begin position="258"/>
        <end position="270"/>
    </location>
</feature>
<dbReference type="GO" id="GO:0005739">
    <property type="term" value="C:mitochondrion"/>
    <property type="evidence" value="ECO:0007669"/>
    <property type="project" value="UniProtKB-SubCell"/>
</dbReference>
<dbReference type="AlphaFoldDB" id="A0A9P6U2U7"/>
<dbReference type="InterPro" id="IPR006571">
    <property type="entry name" value="TLDc_dom"/>
</dbReference>
<organism evidence="7 8">
    <name type="scientific">Mortierella polycephala</name>
    <dbReference type="NCBI Taxonomy" id="41804"/>
    <lineage>
        <taxon>Eukaryota</taxon>
        <taxon>Fungi</taxon>
        <taxon>Fungi incertae sedis</taxon>
        <taxon>Mucoromycota</taxon>
        <taxon>Mortierellomycotina</taxon>
        <taxon>Mortierellomycetes</taxon>
        <taxon>Mortierellales</taxon>
        <taxon>Mortierellaceae</taxon>
        <taxon>Mortierella</taxon>
    </lineage>
</organism>
<dbReference type="PANTHER" id="PTHR23354">
    <property type="entry name" value="NUCLEOLAR PROTEIN 7/ESTROGEN RECEPTOR COACTIVATOR-RELATED"/>
    <property type="match status" value="1"/>
</dbReference>
<evidence type="ECO:0000256" key="2">
    <source>
        <dbReference type="ARBA" id="ARBA00009540"/>
    </source>
</evidence>
<keyword evidence="8" id="KW-1185">Reference proteome</keyword>
<evidence type="ECO:0000313" key="7">
    <source>
        <dbReference type="EMBL" id="KAG0257178.1"/>
    </source>
</evidence>
<feature type="region of interest" description="Disordered" evidence="5">
    <location>
        <begin position="300"/>
        <end position="361"/>
    </location>
</feature>
<dbReference type="PROSITE" id="PS51886">
    <property type="entry name" value="TLDC"/>
    <property type="match status" value="1"/>
</dbReference>
<evidence type="ECO:0000256" key="4">
    <source>
        <dbReference type="ARBA" id="ARBA00040604"/>
    </source>
</evidence>
<protein>
    <recommendedName>
        <fullName evidence="4">Oxidation resistance protein 1</fullName>
    </recommendedName>
</protein>
<gene>
    <name evidence="7" type="primary">OXR1</name>
    <name evidence="7" type="ORF">BG011_004096</name>
</gene>
<name>A0A9P6U2U7_9FUNG</name>
<evidence type="ECO:0000256" key="3">
    <source>
        <dbReference type="ARBA" id="ARBA00023128"/>
    </source>
</evidence>
<feature type="compositionally biased region" description="Low complexity" evidence="5">
    <location>
        <begin position="77"/>
        <end position="97"/>
    </location>
</feature>
<sequence length="487" mass="52727">MIPRKAKQSVLSLVTTEQPKYGPARSTQSTVSGGDWGEPTTPGSTDHGVEPNSAASGQDPWMLVTGSGSSYISDMHNNNNNSSSNSSNINSANSRNSGFPSGISTPLLVREEQLNRLPTLQLLDRNEDTDPVLDLEVAHKIRLELPRRLRNATKWNLIYSSDQHGISMTTLFHRCKGKGPMILAIKDTTDAVFGAYVTEEFKPNLSYYGNGECFLWNVTTLATSPQPPASPAFEPSPLPSPSPFQLASTATTPDVGRSPSPSAPSSSSSSFGKANNSNDQGGDRRHDLFQAMNDRLNTGNVHIARSPSPLSFTTHQHLVGSSSSSPTLRPTTSTQDGQTPTGMTPGAMGLPHQSGGKRKKKQKVVQFWKWSGKNDYMILSEPGFIGLGGGDGKFGLWIHSDLERGHSSRCATFDNEPLAAACHRPLRAVSEHQSQSHGNMNASSLAAAITSMKKTGEEIRDRSRSSSPKDDREEFYCQTIEIWAMVL</sequence>
<evidence type="ECO:0000256" key="5">
    <source>
        <dbReference type="SAM" id="MobiDB-lite"/>
    </source>
</evidence>
<evidence type="ECO:0000256" key="1">
    <source>
        <dbReference type="ARBA" id="ARBA00004173"/>
    </source>
</evidence>
<feature type="region of interest" description="Disordered" evidence="5">
    <location>
        <begin position="1"/>
        <end position="98"/>
    </location>
</feature>
<evidence type="ECO:0000259" key="6">
    <source>
        <dbReference type="PROSITE" id="PS51886"/>
    </source>
</evidence>
<dbReference type="EMBL" id="JAAAJA010000269">
    <property type="protein sequence ID" value="KAG0257178.1"/>
    <property type="molecule type" value="Genomic_DNA"/>
</dbReference>